<evidence type="ECO:0000259" key="1">
    <source>
        <dbReference type="PROSITE" id="PS50011"/>
    </source>
</evidence>
<dbReference type="Gene3D" id="1.10.510.10">
    <property type="entry name" value="Transferase(Phosphotransferase) domain 1"/>
    <property type="match status" value="1"/>
</dbReference>
<sequence length="94" mass="10831">MDLSRLKLHLFTVCITRLHRSATARRKALGLAAFSHRARLGTMIRPLKNEMAPEVMTCETFKDQPYDTRSDIWSFGITLIEMAQMEPPIQMSHL</sequence>
<dbReference type="GO" id="GO:0004672">
    <property type="term" value="F:protein kinase activity"/>
    <property type="evidence" value="ECO:0007669"/>
    <property type="project" value="InterPro"/>
</dbReference>
<dbReference type="InterPro" id="IPR051585">
    <property type="entry name" value="STE20_Ser/Thr_Kinases"/>
</dbReference>
<dbReference type="Pfam" id="PF07714">
    <property type="entry name" value="PK_Tyr_Ser-Thr"/>
    <property type="match status" value="1"/>
</dbReference>
<dbReference type="AlphaFoldDB" id="A0AAD5MP68"/>
<reference evidence="2" key="1">
    <citation type="submission" date="2021-06" db="EMBL/GenBank/DDBJ databases">
        <title>Parelaphostrongylus tenuis whole genome reference sequence.</title>
        <authorList>
            <person name="Garwood T.J."/>
            <person name="Larsen P.A."/>
            <person name="Fountain-Jones N.M."/>
            <person name="Garbe J.R."/>
            <person name="Macchietto M.G."/>
            <person name="Kania S.A."/>
            <person name="Gerhold R.W."/>
            <person name="Richards J.E."/>
            <person name="Wolf T.M."/>
        </authorList>
    </citation>
    <scope>NUCLEOTIDE SEQUENCE</scope>
    <source>
        <strain evidence="2">MNPRO001-30</strain>
        <tissue evidence="2">Meninges</tissue>
    </source>
</reference>
<comment type="caution">
    <text evidence="2">The sequence shown here is derived from an EMBL/GenBank/DDBJ whole genome shotgun (WGS) entry which is preliminary data.</text>
</comment>
<evidence type="ECO:0000313" key="2">
    <source>
        <dbReference type="EMBL" id="KAJ1351466.1"/>
    </source>
</evidence>
<keyword evidence="3" id="KW-1185">Reference proteome</keyword>
<dbReference type="InterPro" id="IPR000719">
    <property type="entry name" value="Prot_kinase_dom"/>
</dbReference>
<dbReference type="InterPro" id="IPR001245">
    <property type="entry name" value="Ser-Thr/Tyr_kinase_cat_dom"/>
</dbReference>
<name>A0AAD5MP68_PARTN</name>
<dbReference type="PROSITE" id="PS50011">
    <property type="entry name" value="PROTEIN_KINASE_DOM"/>
    <property type="match status" value="1"/>
</dbReference>
<evidence type="ECO:0000313" key="3">
    <source>
        <dbReference type="Proteomes" id="UP001196413"/>
    </source>
</evidence>
<organism evidence="2 3">
    <name type="scientific">Parelaphostrongylus tenuis</name>
    <name type="common">Meningeal worm</name>
    <dbReference type="NCBI Taxonomy" id="148309"/>
    <lineage>
        <taxon>Eukaryota</taxon>
        <taxon>Metazoa</taxon>
        <taxon>Ecdysozoa</taxon>
        <taxon>Nematoda</taxon>
        <taxon>Chromadorea</taxon>
        <taxon>Rhabditida</taxon>
        <taxon>Rhabditina</taxon>
        <taxon>Rhabditomorpha</taxon>
        <taxon>Strongyloidea</taxon>
        <taxon>Metastrongylidae</taxon>
        <taxon>Parelaphostrongylus</taxon>
    </lineage>
</organism>
<protein>
    <recommendedName>
        <fullName evidence="1">Protein kinase domain-containing protein</fullName>
    </recommendedName>
</protein>
<dbReference type="PANTHER" id="PTHR46538:SF3">
    <property type="entry name" value="PROTEIN KINASE DOMAIN-CONTAINING PROTEIN"/>
    <property type="match status" value="1"/>
</dbReference>
<dbReference type="EMBL" id="JAHQIW010001078">
    <property type="protein sequence ID" value="KAJ1351466.1"/>
    <property type="molecule type" value="Genomic_DNA"/>
</dbReference>
<feature type="domain" description="Protein kinase" evidence="1">
    <location>
        <begin position="1"/>
        <end position="94"/>
    </location>
</feature>
<proteinExistence type="predicted"/>
<dbReference type="Proteomes" id="UP001196413">
    <property type="component" value="Unassembled WGS sequence"/>
</dbReference>
<gene>
    <name evidence="2" type="ORF">KIN20_007475</name>
</gene>
<dbReference type="GO" id="GO:0005524">
    <property type="term" value="F:ATP binding"/>
    <property type="evidence" value="ECO:0007669"/>
    <property type="project" value="InterPro"/>
</dbReference>
<dbReference type="InterPro" id="IPR011009">
    <property type="entry name" value="Kinase-like_dom_sf"/>
</dbReference>
<dbReference type="PANTHER" id="PTHR46538">
    <property type="entry name" value="PROTEIN KINASE DOMAIN-CONTAINING PROTEIN"/>
    <property type="match status" value="1"/>
</dbReference>
<dbReference type="SUPFAM" id="SSF56112">
    <property type="entry name" value="Protein kinase-like (PK-like)"/>
    <property type="match status" value="1"/>
</dbReference>
<accession>A0AAD5MP68</accession>